<dbReference type="NCBIfam" id="TIGR00057">
    <property type="entry name" value="L-threonylcarbamoyladenylate synthase"/>
    <property type="match status" value="1"/>
</dbReference>
<evidence type="ECO:0000256" key="1">
    <source>
        <dbReference type="ARBA" id="ARBA00004496"/>
    </source>
</evidence>
<comment type="catalytic activity">
    <reaction evidence="11">
        <text>L-threonine + hydrogencarbonate + ATP = L-threonylcarbamoyladenylate + diphosphate + H2O</text>
        <dbReference type="Rhea" id="RHEA:36407"/>
        <dbReference type="ChEBI" id="CHEBI:15377"/>
        <dbReference type="ChEBI" id="CHEBI:17544"/>
        <dbReference type="ChEBI" id="CHEBI:30616"/>
        <dbReference type="ChEBI" id="CHEBI:33019"/>
        <dbReference type="ChEBI" id="CHEBI:57926"/>
        <dbReference type="ChEBI" id="CHEBI:73682"/>
        <dbReference type="EC" id="2.7.7.87"/>
    </reaction>
</comment>
<feature type="binding site" evidence="12">
    <location>
        <position position="117"/>
    </location>
    <ligand>
        <name>ATP</name>
        <dbReference type="ChEBI" id="CHEBI:30616"/>
    </ligand>
</feature>
<evidence type="ECO:0000256" key="6">
    <source>
        <dbReference type="ARBA" id="ARBA00022694"/>
    </source>
</evidence>
<dbReference type="GO" id="GO:0008033">
    <property type="term" value="P:tRNA processing"/>
    <property type="evidence" value="ECO:0007669"/>
    <property type="project" value="UniProtKB-KW"/>
</dbReference>
<comment type="subcellular location">
    <subcellularLocation>
        <location evidence="1">Cytoplasm</location>
    </subcellularLocation>
</comment>
<feature type="binding site" evidence="12">
    <location>
        <position position="180"/>
    </location>
    <ligand>
        <name>L-threonine</name>
        <dbReference type="ChEBI" id="CHEBI:57926"/>
    </ligand>
</feature>
<evidence type="ECO:0000256" key="13">
    <source>
        <dbReference type="SAM" id="MobiDB-lite"/>
    </source>
</evidence>
<dbReference type="GO" id="GO:0061710">
    <property type="term" value="F:L-threonylcarbamoyladenylate synthase"/>
    <property type="evidence" value="ECO:0007669"/>
    <property type="project" value="UniProtKB-EC"/>
</dbReference>
<evidence type="ECO:0000256" key="9">
    <source>
        <dbReference type="ARBA" id="ARBA00022840"/>
    </source>
</evidence>
<evidence type="ECO:0000256" key="11">
    <source>
        <dbReference type="ARBA" id="ARBA00048366"/>
    </source>
</evidence>
<comment type="similarity">
    <text evidence="2">Belongs to the SUA5 family.</text>
</comment>
<feature type="compositionally biased region" description="Acidic residues" evidence="13">
    <location>
        <begin position="238"/>
        <end position="247"/>
    </location>
</feature>
<dbReference type="PROSITE" id="PS51163">
    <property type="entry name" value="YRDC"/>
    <property type="match status" value="1"/>
</dbReference>
<evidence type="ECO:0000313" key="15">
    <source>
        <dbReference type="EMBL" id="ROR73787.1"/>
    </source>
</evidence>
<evidence type="ECO:0000256" key="10">
    <source>
        <dbReference type="ARBA" id="ARBA00029774"/>
    </source>
</evidence>
<dbReference type="InterPro" id="IPR006070">
    <property type="entry name" value="Sua5-like_dom"/>
</dbReference>
<keyword evidence="9 12" id="KW-0067">ATP-binding</keyword>
<evidence type="ECO:0000256" key="5">
    <source>
        <dbReference type="ARBA" id="ARBA00022679"/>
    </source>
</evidence>
<dbReference type="EMBL" id="RKHK01000001">
    <property type="protein sequence ID" value="ROR73787.1"/>
    <property type="molecule type" value="Genomic_DNA"/>
</dbReference>
<reference evidence="15 16" key="1">
    <citation type="submission" date="2018-11" db="EMBL/GenBank/DDBJ databases">
        <title>Sequencing the genomes of 1000 actinobacteria strains.</title>
        <authorList>
            <person name="Klenk H.-P."/>
        </authorList>
    </citation>
    <scope>NUCLEOTIDE SEQUENCE [LARGE SCALE GENOMIC DNA]</scope>
    <source>
        <strain evidence="15 16">DSM 11294</strain>
    </source>
</reference>
<dbReference type="AlphaFoldDB" id="A0A3N2BEW0"/>
<evidence type="ECO:0000256" key="3">
    <source>
        <dbReference type="ARBA" id="ARBA00012584"/>
    </source>
</evidence>
<feature type="compositionally biased region" description="Basic and acidic residues" evidence="13">
    <location>
        <begin position="251"/>
        <end position="262"/>
    </location>
</feature>
<keyword evidence="5" id="KW-0808">Transferase</keyword>
<evidence type="ECO:0000259" key="14">
    <source>
        <dbReference type="PROSITE" id="PS51163"/>
    </source>
</evidence>
<dbReference type="SUPFAM" id="SSF55821">
    <property type="entry name" value="YrdC/RibB"/>
    <property type="match status" value="1"/>
</dbReference>
<dbReference type="InterPro" id="IPR017945">
    <property type="entry name" value="DHBP_synth_RibB-like_a/b_dom"/>
</dbReference>
<evidence type="ECO:0000313" key="16">
    <source>
        <dbReference type="Proteomes" id="UP000280668"/>
    </source>
</evidence>
<feature type="binding site" evidence="12">
    <location>
        <position position="142"/>
    </location>
    <ligand>
        <name>L-threonine</name>
        <dbReference type="ChEBI" id="CHEBI:57926"/>
    </ligand>
</feature>
<dbReference type="Proteomes" id="UP000280668">
    <property type="component" value="Unassembled WGS sequence"/>
</dbReference>
<feature type="binding site" evidence="12">
    <location>
        <position position="194"/>
    </location>
    <ligand>
        <name>ATP</name>
        <dbReference type="ChEBI" id="CHEBI:30616"/>
    </ligand>
</feature>
<accession>A0A3N2BEW0</accession>
<dbReference type="GO" id="GO:0000049">
    <property type="term" value="F:tRNA binding"/>
    <property type="evidence" value="ECO:0007669"/>
    <property type="project" value="TreeGrafter"/>
</dbReference>
<comment type="caution">
    <text evidence="15">The sequence shown here is derived from an EMBL/GenBank/DDBJ whole genome shotgun (WGS) entry which is preliminary data.</text>
</comment>
<dbReference type="Pfam" id="PF01300">
    <property type="entry name" value="Sua5_yciO_yrdC"/>
    <property type="match status" value="1"/>
</dbReference>
<evidence type="ECO:0000256" key="12">
    <source>
        <dbReference type="PIRSR" id="PIRSR004930-1"/>
    </source>
</evidence>
<keyword evidence="16" id="KW-1185">Reference proteome</keyword>
<gene>
    <name evidence="15" type="ORF">EDD31_2176</name>
</gene>
<evidence type="ECO:0000256" key="8">
    <source>
        <dbReference type="ARBA" id="ARBA00022741"/>
    </source>
</evidence>
<feature type="binding site" evidence="12">
    <location>
        <position position="121"/>
    </location>
    <ligand>
        <name>L-threonine</name>
        <dbReference type="ChEBI" id="CHEBI:57926"/>
    </ligand>
</feature>
<feature type="binding site" evidence="12">
    <location>
        <position position="58"/>
    </location>
    <ligand>
        <name>ATP</name>
        <dbReference type="ChEBI" id="CHEBI:30616"/>
    </ligand>
</feature>
<dbReference type="InterPro" id="IPR050156">
    <property type="entry name" value="TC-AMP_synthase_SUA5"/>
</dbReference>
<feature type="region of interest" description="Disordered" evidence="13">
    <location>
        <begin position="213"/>
        <end position="262"/>
    </location>
</feature>
<feature type="binding site" evidence="12">
    <location>
        <position position="150"/>
    </location>
    <ligand>
        <name>ATP</name>
        <dbReference type="ChEBI" id="CHEBI:30616"/>
    </ligand>
</feature>
<dbReference type="GO" id="GO:0006450">
    <property type="term" value="P:regulation of translational fidelity"/>
    <property type="evidence" value="ECO:0007669"/>
    <property type="project" value="TreeGrafter"/>
</dbReference>
<feature type="domain" description="YrdC-like" evidence="14">
    <location>
        <begin position="13"/>
        <end position="198"/>
    </location>
</feature>
<evidence type="ECO:0000256" key="4">
    <source>
        <dbReference type="ARBA" id="ARBA00022490"/>
    </source>
</evidence>
<dbReference type="PANTHER" id="PTHR17490">
    <property type="entry name" value="SUA5"/>
    <property type="match status" value="1"/>
</dbReference>
<proteinExistence type="inferred from homology"/>
<feature type="binding site" evidence="12">
    <location>
        <position position="35"/>
    </location>
    <ligand>
        <name>L-threonine</name>
        <dbReference type="ChEBI" id="CHEBI:57926"/>
    </ligand>
</feature>
<protein>
    <recommendedName>
        <fullName evidence="10">L-threonylcarbamoyladenylate synthase</fullName>
        <ecNumber evidence="3">2.7.7.87</ecNumber>
    </recommendedName>
    <alternativeName>
        <fullName evidence="10">L-threonylcarbamoyladenylate synthase</fullName>
    </alternativeName>
</protein>
<dbReference type="GO" id="GO:0003725">
    <property type="term" value="F:double-stranded RNA binding"/>
    <property type="evidence" value="ECO:0007669"/>
    <property type="project" value="InterPro"/>
</dbReference>
<evidence type="ECO:0000256" key="2">
    <source>
        <dbReference type="ARBA" id="ARBA00007663"/>
    </source>
</evidence>
<name>A0A3N2BEW0_9MICO</name>
<sequence>MIVHDCQEPTGRRIGIAEASDLLGRGGLAVLPTDTVYGIAADAFTPAAVQKLLDAKGRGRNMPPPVLVADVGLLDTLAAEVPQTARELAAAFWPGPLTIILLAQPSLNWDLGETDGTVALRMPNHEVVLELLRRTGPLAVSSANLSGKPSATTVAAAAAAFGPAVGAYLDGGPTPGETPSTIVDLTSPTPLVLREGAIGREQLAQVVPALAEDPAADVPATEVPADEAPAEAAPADEPVGEPDELPAAEESAEHTRGEGNRE</sequence>
<dbReference type="EC" id="2.7.7.87" evidence="3"/>
<organism evidence="15 16">
    <name type="scientific">Bogoriella caseilytica</name>
    <dbReference type="NCBI Taxonomy" id="56055"/>
    <lineage>
        <taxon>Bacteria</taxon>
        <taxon>Bacillati</taxon>
        <taxon>Actinomycetota</taxon>
        <taxon>Actinomycetes</taxon>
        <taxon>Micrococcales</taxon>
        <taxon>Bogoriellaceae</taxon>
        <taxon>Bogoriella</taxon>
    </lineage>
</organism>
<dbReference type="GO" id="GO:0005524">
    <property type="term" value="F:ATP binding"/>
    <property type="evidence" value="ECO:0007669"/>
    <property type="project" value="UniProtKB-KW"/>
</dbReference>
<dbReference type="GO" id="GO:0005737">
    <property type="term" value="C:cytoplasm"/>
    <property type="evidence" value="ECO:0007669"/>
    <property type="project" value="UniProtKB-SubCell"/>
</dbReference>
<dbReference type="RefSeq" id="WP_245991138.1">
    <property type="nucleotide sequence ID" value="NZ_RKHK01000001.1"/>
</dbReference>
<dbReference type="PIRSF" id="PIRSF004930">
    <property type="entry name" value="Tln_factor_SUA5"/>
    <property type="match status" value="1"/>
</dbReference>
<dbReference type="Gene3D" id="3.90.870.10">
    <property type="entry name" value="DHBP synthase"/>
    <property type="match status" value="1"/>
</dbReference>
<evidence type="ECO:0000256" key="7">
    <source>
        <dbReference type="ARBA" id="ARBA00022695"/>
    </source>
</evidence>
<keyword evidence="7" id="KW-0548">Nucleotidyltransferase</keyword>
<keyword evidence="8 12" id="KW-0547">Nucleotide-binding</keyword>
<keyword evidence="4" id="KW-0963">Cytoplasm</keyword>
<keyword evidence="6" id="KW-0819">tRNA processing</keyword>
<dbReference type="InterPro" id="IPR010923">
    <property type="entry name" value="T(6)A37_SUA5"/>
</dbReference>
<dbReference type="PANTHER" id="PTHR17490:SF16">
    <property type="entry name" value="THREONYLCARBAMOYL-AMP SYNTHASE"/>
    <property type="match status" value="1"/>
</dbReference>